<dbReference type="PANTHER" id="PTHR46599">
    <property type="entry name" value="PIGGYBAC TRANSPOSABLE ELEMENT-DERIVED PROTEIN 4"/>
    <property type="match status" value="1"/>
</dbReference>
<accession>E7C168</accession>
<feature type="compositionally biased region" description="Polar residues" evidence="1">
    <location>
        <begin position="69"/>
        <end position="78"/>
    </location>
</feature>
<reference evidence="3" key="1">
    <citation type="journal article" date="2011" name="Genetica">
        <title>Cloning and characterization of piggyBac-like elements in lepidopteran insects.</title>
        <authorList>
            <person name="Wu M."/>
            <person name="Sun Z."/>
            <person name="Luo G."/>
            <person name="Hu C."/>
            <person name="Zhang W."/>
            <person name="Han Z."/>
        </authorList>
    </citation>
    <scope>NUCLEOTIDE SEQUENCE</scope>
</reference>
<protein>
    <submittedName>
        <fullName evidence="3">Transposase</fullName>
    </submittedName>
</protein>
<dbReference type="InterPro" id="IPR029526">
    <property type="entry name" value="PGBD"/>
</dbReference>
<dbReference type="Pfam" id="PF13843">
    <property type="entry name" value="DDE_Tnp_1_7"/>
    <property type="match status" value="1"/>
</dbReference>
<dbReference type="PANTHER" id="PTHR46599:SF6">
    <property type="entry name" value="DUAL SPECIFICITY PHOSPHATASE 26"/>
    <property type="match status" value="1"/>
</dbReference>
<sequence>MASRQHLYQDEIAAILENEDDYSPHDTDSEMEDCVTQDDVRSDVEDEMVDNIGNGTSPASRHEDPETPDPSSEASNLEVTLSSHRIIILPQRSIREKNNHIWSTTKGQSSGRTAAINIVRTNRGPTRMCRNIVDPLLCFQLFIKEEIVEEIVKWTNVEMVQKRVNLKDISASYRDTNEMEIWAIISMLTLSAVMKDNHLSTDELFNVSYGTRYVSVMSRERFEFLLRLLRMGDKLLRPNLRQEDAFTPVRKIWEIFINQCRLNYVPGTNLTVDEQLLGFRGRCPFRMYIPNKPDKYGIKFPMVCDAATKYMVDAIPYLGKSTKTQGLPLGEFYVKELTQTVHGTNRNVTCDNWFTSVPLAKSLLNSPYNLTLVGTIRSNKREIPEEVKNSRSRQVGSSMFCFDGPLTLVSYKPKPSKMVFLLSSCNEDAVVNQSNGKPDMILFYNQTKGGVDSFDQMCSSMSTNRKTNRWPMAVFYGMLNMAFVNSYIIYCHNMLAKKEKPLSRKDFMKKLSTDLTTPSMQKRLEAPTLKRSLRDNITNVLKIVPQAAIDTSFDEPEPKKRRYCGFCSYKKKRMTKTQCFKCKKPVCGEHNIDVCQDCI</sequence>
<feature type="region of interest" description="Disordered" evidence="1">
    <location>
        <begin position="1"/>
        <end position="78"/>
    </location>
</feature>
<proteinExistence type="predicted"/>
<evidence type="ECO:0000313" key="3">
    <source>
        <dbReference type="EMBL" id="ADV17598.1"/>
    </source>
</evidence>
<feature type="domain" description="PiggyBac transposable element-derived protein" evidence="2">
    <location>
        <begin position="134"/>
        <end position="487"/>
    </location>
</feature>
<dbReference type="AlphaFoldDB" id="E7C168"/>
<organism evidence="3">
    <name type="scientific">Ctenoplusia agnata</name>
    <name type="common">Moth</name>
    <dbReference type="NCBI Taxonomy" id="254370"/>
    <lineage>
        <taxon>Eukaryota</taxon>
        <taxon>Metazoa</taxon>
        <taxon>Ecdysozoa</taxon>
        <taxon>Arthropoda</taxon>
        <taxon>Hexapoda</taxon>
        <taxon>Insecta</taxon>
        <taxon>Pterygota</taxon>
        <taxon>Neoptera</taxon>
        <taxon>Endopterygota</taxon>
        <taxon>Lepidoptera</taxon>
        <taxon>Glossata</taxon>
        <taxon>Ditrysia</taxon>
        <taxon>Noctuoidea</taxon>
        <taxon>Noctuidae</taxon>
        <taxon>Plusiinae</taxon>
        <taxon>Ctenoplusia</taxon>
    </lineage>
</organism>
<evidence type="ECO:0000256" key="1">
    <source>
        <dbReference type="SAM" id="MobiDB-lite"/>
    </source>
</evidence>
<name>E7C168_CTEAG</name>
<evidence type="ECO:0000259" key="2">
    <source>
        <dbReference type="Pfam" id="PF13843"/>
    </source>
</evidence>
<dbReference type="EMBL" id="GU477713">
    <property type="protein sequence ID" value="ADV17598.1"/>
    <property type="molecule type" value="Genomic_DNA"/>
</dbReference>